<dbReference type="PANTHER" id="PTHR43775:SF51">
    <property type="entry name" value="INACTIVE PHENOLPHTHIOCEROL SYNTHESIS POLYKETIDE SYNTHASE TYPE I PKS1-RELATED"/>
    <property type="match status" value="1"/>
</dbReference>
<comment type="caution">
    <text evidence="8">The sequence shown here is derived from an EMBL/GenBank/DDBJ whole genome shotgun (WGS) entry which is preliminary data.</text>
</comment>
<dbReference type="Pfam" id="PF21394">
    <property type="entry name" value="Beta-ketacyl_N"/>
    <property type="match status" value="1"/>
</dbReference>
<dbReference type="InterPro" id="IPR016039">
    <property type="entry name" value="Thiolase-like"/>
</dbReference>
<dbReference type="PROSITE" id="PS50075">
    <property type="entry name" value="CARRIER"/>
    <property type="match status" value="1"/>
</dbReference>
<dbReference type="InterPro" id="IPR014031">
    <property type="entry name" value="Ketoacyl_synth_C"/>
</dbReference>
<dbReference type="InterPro" id="IPR016036">
    <property type="entry name" value="Malonyl_transacylase_ACP-bd"/>
</dbReference>
<dbReference type="PROSITE" id="PS00606">
    <property type="entry name" value="KS3_1"/>
    <property type="match status" value="1"/>
</dbReference>
<evidence type="ECO:0000256" key="4">
    <source>
        <dbReference type="ARBA" id="ARBA00022553"/>
    </source>
</evidence>
<dbReference type="InterPro" id="IPR018201">
    <property type="entry name" value="Ketoacyl_synth_AS"/>
</dbReference>
<dbReference type="Proteomes" id="UP001501757">
    <property type="component" value="Unassembled WGS sequence"/>
</dbReference>
<evidence type="ECO:0000259" key="7">
    <source>
        <dbReference type="PROSITE" id="PS52004"/>
    </source>
</evidence>
<reference evidence="8 9" key="1">
    <citation type="journal article" date="2019" name="Int. J. Syst. Evol. Microbiol.">
        <title>The Global Catalogue of Microorganisms (GCM) 10K type strain sequencing project: providing services to taxonomists for standard genome sequencing and annotation.</title>
        <authorList>
            <consortium name="The Broad Institute Genomics Platform"/>
            <consortium name="The Broad Institute Genome Sequencing Center for Infectious Disease"/>
            <person name="Wu L."/>
            <person name="Ma J."/>
        </authorList>
    </citation>
    <scope>NUCLEOTIDE SEQUENCE [LARGE SCALE GENOMIC DNA]</scope>
    <source>
        <strain evidence="8 9">JCM 13378</strain>
    </source>
</reference>
<evidence type="ECO:0000256" key="3">
    <source>
        <dbReference type="ARBA" id="ARBA00022450"/>
    </source>
</evidence>
<dbReference type="InterPro" id="IPR014030">
    <property type="entry name" value="Ketoacyl_synth_N"/>
</dbReference>
<dbReference type="InterPro" id="IPR020841">
    <property type="entry name" value="PKS_Beta-ketoAc_synthase_dom"/>
</dbReference>
<dbReference type="InterPro" id="IPR049490">
    <property type="entry name" value="C883_1060-like_KR_N"/>
</dbReference>
<dbReference type="SUPFAM" id="SSF52151">
    <property type="entry name" value="FabD/lysophospholipase-like"/>
    <property type="match status" value="1"/>
</dbReference>
<feature type="domain" description="Ketosynthase family 3 (KS3)" evidence="7">
    <location>
        <begin position="6"/>
        <end position="429"/>
    </location>
</feature>
<dbReference type="InterPro" id="IPR001227">
    <property type="entry name" value="Ac_transferase_dom_sf"/>
</dbReference>
<protein>
    <recommendedName>
        <fullName evidence="10">Carrier domain-containing protein</fullName>
    </recommendedName>
</protein>
<dbReference type="SMART" id="SM00827">
    <property type="entry name" value="PKS_AT"/>
    <property type="match status" value="1"/>
</dbReference>
<dbReference type="InterPro" id="IPR036736">
    <property type="entry name" value="ACP-like_sf"/>
</dbReference>
<gene>
    <name evidence="8" type="ORF">GCM10009092_14630</name>
</gene>
<dbReference type="EMBL" id="BAAAEI010000006">
    <property type="protein sequence ID" value="GAA0351321.1"/>
    <property type="molecule type" value="Genomic_DNA"/>
</dbReference>
<dbReference type="PROSITE" id="PS52004">
    <property type="entry name" value="KS3_2"/>
    <property type="match status" value="1"/>
</dbReference>
<dbReference type="Gene3D" id="3.30.70.250">
    <property type="entry name" value="Malonyl-CoA ACP transacylase, ACP-binding"/>
    <property type="match status" value="1"/>
</dbReference>
<dbReference type="SMART" id="SM00825">
    <property type="entry name" value="PKS_KS"/>
    <property type="match status" value="1"/>
</dbReference>
<dbReference type="Gene3D" id="1.10.1200.10">
    <property type="entry name" value="ACP-like"/>
    <property type="match status" value="1"/>
</dbReference>
<dbReference type="PANTHER" id="PTHR43775">
    <property type="entry name" value="FATTY ACID SYNTHASE"/>
    <property type="match status" value="1"/>
</dbReference>
<dbReference type="SMART" id="SM00822">
    <property type="entry name" value="PKS_KR"/>
    <property type="match status" value="1"/>
</dbReference>
<dbReference type="Pfam" id="PF22621">
    <property type="entry name" value="CurL-like_PKS_C"/>
    <property type="match status" value="1"/>
</dbReference>
<evidence type="ECO:0000313" key="8">
    <source>
        <dbReference type="EMBL" id="GAA0351321.1"/>
    </source>
</evidence>
<organism evidence="8 9">
    <name type="scientific">Bowmanella denitrificans</name>
    <dbReference type="NCBI Taxonomy" id="366582"/>
    <lineage>
        <taxon>Bacteria</taxon>
        <taxon>Pseudomonadati</taxon>
        <taxon>Pseudomonadota</taxon>
        <taxon>Gammaproteobacteria</taxon>
        <taxon>Alteromonadales</taxon>
        <taxon>Alteromonadaceae</taxon>
        <taxon>Bowmanella</taxon>
    </lineage>
</organism>
<proteinExistence type="inferred from homology"/>
<dbReference type="Gene3D" id="3.40.47.10">
    <property type="match status" value="1"/>
</dbReference>
<dbReference type="Gene3D" id="3.40.366.10">
    <property type="entry name" value="Malonyl-Coenzyme A Acyl Carrier Protein, domain 2"/>
    <property type="match status" value="1"/>
</dbReference>
<dbReference type="Pfam" id="PF00698">
    <property type="entry name" value="Acyl_transf_1"/>
    <property type="match status" value="1"/>
</dbReference>
<dbReference type="CDD" id="cd00833">
    <property type="entry name" value="PKS"/>
    <property type="match status" value="1"/>
</dbReference>
<keyword evidence="9" id="KW-1185">Reference proteome</keyword>
<comment type="similarity">
    <text evidence="2">Belongs to the short-chain dehydrogenases/reductases (SDR) family.</text>
</comment>
<evidence type="ECO:0000313" key="9">
    <source>
        <dbReference type="Proteomes" id="UP001501757"/>
    </source>
</evidence>
<keyword evidence="5" id="KW-0808">Transferase</keyword>
<dbReference type="InterPro" id="IPR013968">
    <property type="entry name" value="PKS_KR"/>
</dbReference>
<accession>A0ABN0WZR3</accession>
<comment type="pathway">
    <text evidence="1">Lipid metabolism; fatty acid biosynthesis.</text>
</comment>
<evidence type="ECO:0008006" key="10">
    <source>
        <dbReference type="Google" id="ProtNLM"/>
    </source>
</evidence>
<keyword evidence="4" id="KW-0597">Phosphoprotein</keyword>
<dbReference type="InterPro" id="IPR036291">
    <property type="entry name" value="NAD(P)-bd_dom_sf"/>
</dbReference>
<dbReference type="SUPFAM" id="SSF51735">
    <property type="entry name" value="NAD(P)-binding Rossmann-fold domains"/>
    <property type="match status" value="2"/>
</dbReference>
<dbReference type="SUPFAM" id="SSF47336">
    <property type="entry name" value="ACP-like"/>
    <property type="match status" value="1"/>
</dbReference>
<dbReference type="Pfam" id="PF02801">
    <property type="entry name" value="Ketoacyl-synt_C"/>
    <property type="match status" value="1"/>
</dbReference>
<evidence type="ECO:0000259" key="6">
    <source>
        <dbReference type="PROSITE" id="PS50075"/>
    </source>
</evidence>
<dbReference type="InterPro" id="IPR014043">
    <property type="entry name" value="Acyl_transferase_dom"/>
</dbReference>
<feature type="domain" description="Carrier" evidence="6">
    <location>
        <begin position="1415"/>
        <end position="1490"/>
    </location>
</feature>
<keyword evidence="3" id="KW-0596">Phosphopantetheine</keyword>
<name>A0ABN0WZR3_9ALTE</name>
<dbReference type="RefSeq" id="WP_343843583.1">
    <property type="nucleotide sequence ID" value="NZ_BAAAEI010000006.1"/>
</dbReference>
<dbReference type="Gene3D" id="3.40.50.720">
    <property type="entry name" value="NAD(P)-binding Rossmann-like Domain"/>
    <property type="match status" value="1"/>
</dbReference>
<evidence type="ECO:0000256" key="5">
    <source>
        <dbReference type="ARBA" id="ARBA00022679"/>
    </source>
</evidence>
<dbReference type="CDD" id="cd08953">
    <property type="entry name" value="KR_2_SDR_x"/>
    <property type="match status" value="1"/>
</dbReference>
<dbReference type="SUPFAM" id="SSF55048">
    <property type="entry name" value="Probable ACP-binding domain of malonyl-CoA ACP transacylase"/>
    <property type="match status" value="1"/>
</dbReference>
<dbReference type="Pfam" id="PF00550">
    <property type="entry name" value="PP-binding"/>
    <property type="match status" value="1"/>
</dbReference>
<dbReference type="SMART" id="SM00823">
    <property type="entry name" value="PKS_PP"/>
    <property type="match status" value="1"/>
</dbReference>
<evidence type="ECO:0000256" key="2">
    <source>
        <dbReference type="ARBA" id="ARBA00006484"/>
    </source>
</evidence>
<dbReference type="InterPro" id="IPR050091">
    <property type="entry name" value="PKS_NRPS_Biosynth_Enz"/>
</dbReference>
<sequence length="1507" mass="164328">MDMDTELDIAITGLACRFPDASDAQTFWRNIFEGHESIRTLSDEELQEAGIDKAVLADPDYVNSGSFLDDIDQFDAALFGYSAKEADLMDPQHRLFLQTAWEALESCGHAPDNTPLRIGVYAGCSGSSYLSDALSGQGLSAEQIRDLCYENNSDLMASRVAYKLNLKGPAVTLGTACSTSLVVIHQACQALIAGECDMAIAGAARVSVPQKSGYHYAQGGILSRDGKCRAFDAGASGTISGSGAGAIILRPLDQALMDGDPIFAVIKGSAINNDGARKLGFTAPSVDGQADVITQALNAANVQPQSIGYVEAHGTATALGDPIEVKALTKAYRQYTAETGFCAIGSVKANIGHLDTAAGMAGIIKLCGAFARKQLPPSINYSRANPEIDFASSPFFVNTQPGDWERVPRRAAASAFGIGGTNAHVILQEPPVQESSAWARHVQLLCFSANSQSALQENMARFARHLAEHKPLSLPDAAYTLHVGRTLLPYRASLTAADVNQALQKLNEPGMRDIQRTLSKQSHSKLAMMFSGQGAQYVSMGASLYDTEPEFRAILDQCARLAAPHLQGYDLLTLMFDKTSENAERLTDTAFAQPCLFALEYALAMFLQSLGVKAQTFIGHSLGEYVAACLCGVFTLSQAIELVCLRGRLMAKMAPGRMLAVQADEHFLLPFCCADVVIAARNSPASLVLAGPAPALEEVAERLQQQDVDCRWLKTSHAFHSPMMEPCLAEYGAALDSMTLCPPTRPFISNLSGQWASPRDVCQSAYWTAHLRHSVNFSQGVATLLAEGYQLLEVGPGKALATLAAMQLEPGAGTVPYCLPGAKEQVSDFEQIASAVGALWRHGVNVDWSRFYQGQQRRRVALPTYAFEQGRYWLRRSASNSVRNEHSRQPLHNWFYRATWQRNELPPASARLDGDILCLVDTPRRWQGLLDNLVSQGLRVTLVYSGRAFSQKGQSLFSINPGHYGDFEALSAELVRQGRVPSMILHTWAFGRQSGQAQLQDHTFHSLLYLAKALSSHAAEQKMAMLILTRQLFAPDGHEPCDASQALVLGPCRVIAREFDMLSCRVLDLPGERAMAEHSNRQAVVRELLHWQTQNWAQCPHVAIRQAKRYMEEYQAVNLQPVDNQSPYRQGGCYLISGGFGGIGATLARHLCKAYQAKVILLSRRALPPQSKWQSWLDSHDEQESITRNIRLMQELRESGGHPVAVDVDVSDFKALKKAMGVVVRQTGPVHGIFHSAGIADGALIQSRQALESQQVFSAKVMGSQALLTLFRNSTLDFFVLCSSLSAQIGPVGQVAYCAANAYQQVLAQQYAAQLPIKSIGWDSWREVGMAVDSLRAQRGDKEDALEAIRHGILPEEGIEVVQRVLAYDYPDVAISTRPLAQVYAGQDSAESRADDEDVHSQYHGRPDLASEFQAPAGELQERLARLWQDRFGIAPIGVKDDFFELHGHSLMAVQIVTDIKRHFAVTLPSGVLYEHPTIASLALLLEQRLAAQGDGVTSVNKTTIRL</sequence>
<dbReference type="Gene3D" id="3.30.70.3290">
    <property type="match status" value="1"/>
</dbReference>
<dbReference type="InterPro" id="IPR009081">
    <property type="entry name" value="PP-bd_ACP"/>
</dbReference>
<evidence type="ECO:0000256" key="1">
    <source>
        <dbReference type="ARBA" id="ARBA00005194"/>
    </source>
</evidence>
<dbReference type="InterPro" id="IPR016035">
    <property type="entry name" value="Acyl_Trfase/lysoPLipase"/>
</dbReference>
<dbReference type="InterPro" id="IPR020806">
    <property type="entry name" value="PKS_PP-bd"/>
</dbReference>
<dbReference type="Pfam" id="PF08659">
    <property type="entry name" value="KR"/>
    <property type="match status" value="1"/>
</dbReference>
<dbReference type="InterPro" id="IPR057326">
    <property type="entry name" value="KR_dom"/>
</dbReference>
<dbReference type="Pfam" id="PF00109">
    <property type="entry name" value="ketoacyl-synt"/>
    <property type="match status" value="1"/>
</dbReference>
<dbReference type="SUPFAM" id="SSF53901">
    <property type="entry name" value="Thiolase-like"/>
    <property type="match status" value="1"/>
</dbReference>